<dbReference type="AlphaFoldDB" id="A0AAQ3QCV7"/>
<dbReference type="PANTHER" id="PTHR31896">
    <property type="entry name" value="FAMILY REGULATORY PROTEIN, PUTATIVE (AFU_ORTHOLOGUE AFUA_3G14730)-RELATED"/>
    <property type="match status" value="1"/>
</dbReference>
<dbReference type="EMBL" id="CP136894">
    <property type="protein sequence ID" value="WOL08046.1"/>
    <property type="molecule type" value="Genomic_DNA"/>
</dbReference>
<organism evidence="2 3">
    <name type="scientific">Canna indica</name>
    <name type="common">Indian-shot</name>
    <dbReference type="NCBI Taxonomy" id="4628"/>
    <lineage>
        <taxon>Eukaryota</taxon>
        <taxon>Viridiplantae</taxon>
        <taxon>Streptophyta</taxon>
        <taxon>Embryophyta</taxon>
        <taxon>Tracheophyta</taxon>
        <taxon>Spermatophyta</taxon>
        <taxon>Magnoliopsida</taxon>
        <taxon>Liliopsida</taxon>
        <taxon>Zingiberales</taxon>
        <taxon>Cannaceae</taxon>
        <taxon>Canna</taxon>
    </lineage>
</organism>
<dbReference type="GO" id="GO:0016746">
    <property type="term" value="F:acyltransferase activity"/>
    <property type="evidence" value="ECO:0007669"/>
    <property type="project" value="UniProtKB-KW"/>
</dbReference>
<gene>
    <name evidence="2" type="ORF">Cni_G16798</name>
</gene>
<evidence type="ECO:0000313" key="3">
    <source>
        <dbReference type="Proteomes" id="UP001327560"/>
    </source>
</evidence>
<proteinExistence type="predicted"/>
<dbReference type="Gene3D" id="3.30.559.10">
    <property type="entry name" value="Chloramphenicol acetyltransferase-like domain"/>
    <property type="match status" value="1"/>
</dbReference>
<protein>
    <submittedName>
        <fullName evidence="2">BAHD acyltransferase DCR-like</fullName>
    </submittedName>
</protein>
<evidence type="ECO:0000313" key="2">
    <source>
        <dbReference type="EMBL" id="WOL08046.1"/>
    </source>
</evidence>
<keyword evidence="1" id="KW-0808">Transferase</keyword>
<name>A0AAQ3QCV7_9LILI</name>
<keyword evidence="2" id="KW-0012">Acyltransferase</keyword>
<dbReference type="Proteomes" id="UP001327560">
    <property type="component" value="Chromosome 5"/>
</dbReference>
<accession>A0AAQ3QCV7</accession>
<dbReference type="PANTHER" id="PTHR31896:SF64">
    <property type="entry name" value="TRICHOTHECENE 3-O-ACETYLTRANSFERASE"/>
    <property type="match status" value="1"/>
</dbReference>
<keyword evidence="3" id="KW-1185">Reference proteome</keyword>
<dbReference type="InterPro" id="IPR023213">
    <property type="entry name" value="CAT-like_dom_sf"/>
</dbReference>
<dbReference type="InterPro" id="IPR051283">
    <property type="entry name" value="Sec_Metabolite_Acyltrans"/>
</dbReference>
<dbReference type="Pfam" id="PF02458">
    <property type="entry name" value="Transferase"/>
    <property type="match status" value="1"/>
</dbReference>
<sequence>MHWPLQDCAPGPVHWRKVQCMLPMIGAAPASVQPCSGCTEVLSLSLACVTLNRSRNLFASTLLQVKIYRLTELNVVARDLRWAAQLLHRNVAVHGDEAMRHAVAEWEAAPRCFPLGNSDGTGITMGSSRRFPMYEGNDFGWGLPAAVRTDRANKFDDNMSAFPGRDLDGIVELEMCLAPETMAALLRDEEFMSCVSQ</sequence>
<reference evidence="2 3" key="1">
    <citation type="submission" date="2023-10" db="EMBL/GenBank/DDBJ databases">
        <title>Chromosome-scale genome assembly provides insights into flower coloration mechanisms of Canna indica.</title>
        <authorList>
            <person name="Li C."/>
        </authorList>
    </citation>
    <scope>NUCLEOTIDE SEQUENCE [LARGE SCALE GENOMIC DNA]</scope>
    <source>
        <tissue evidence="2">Flower</tissue>
    </source>
</reference>
<evidence type="ECO:0000256" key="1">
    <source>
        <dbReference type="ARBA" id="ARBA00022679"/>
    </source>
</evidence>